<evidence type="ECO:0000259" key="5">
    <source>
        <dbReference type="PROSITE" id="PS01124"/>
    </source>
</evidence>
<dbReference type="PROSITE" id="PS50110">
    <property type="entry name" value="RESPONSE_REGULATORY"/>
    <property type="match status" value="1"/>
</dbReference>
<dbReference type="InterPro" id="IPR011006">
    <property type="entry name" value="CheY-like_superfamily"/>
</dbReference>
<dbReference type="Pfam" id="PF00072">
    <property type="entry name" value="Response_reg"/>
    <property type="match status" value="1"/>
</dbReference>
<dbReference type="InterPro" id="IPR001789">
    <property type="entry name" value="Sig_transdc_resp-reg_receiver"/>
</dbReference>
<dbReference type="PRINTS" id="PR00032">
    <property type="entry name" value="HTHARAC"/>
</dbReference>
<keyword evidence="1" id="KW-0805">Transcription regulation</keyword>
<protein>
    <submittedName>
        <fullName evidence="7">Response regulator</fullName>
    </submittedName>
</protein>
<evidence type="ECO:0000256" key="3">
    <source>
        <dbReference type="ARBA" id="ARBA00023163"/>
    </source>
</evidence>
<evidence type="ECO:0000259" key="6">
    <source>
        <dbReference type="PROSITE" id="PS50110"/>
    </source>
</evidence>
<feature type="domain" description="Response regulatory" evidence="6">
    <location>
        <begin position="2"/>
        <end position="119"/>
    </location>
</feature>
<dbReference type="EMBL" id="JAZHPZ010000004">
    <property type="protein sequence ID" value="MEF2966378.1"/>
    <property type="molecule type" value="Genomic_DNA"/>
</dbReference>
<evidence type="ECO:0000256" key="4">
    <source>
        <dbReference type="PROSITE-ProRule" id="PRU00169"/>
    </source>
</evidence>
<proteinExistence type="predicted"/>
<dbReference type="Proteomes" id="UP001306950">
    <property type="component" value="Unassembled WGS sequence"/>
</dbReference>
<dbReference type="Gene3D" id="1.10.10.60">
    <property type="entry name" value="Homeodomain-like"/>
    <property type="match status" value="2"/>
</dbReference>
<keyword evidence="2" id="KW-0238">DNA-binding</keyword>
<gene>
    <name evidence="7" type="ORF">V3851_11105</name>
</gene>
<keyword evidence="8" id="KW-1185">Reference proteome</keyword>
<evidence type="ECO:0000313" key="7">
    <source>
        <dbReference type="EMBL" id="MEF2966378.1"/>
    </source>
</evidence>
<dbReference type="InterPro" id="IPR009057">
    <property type="entry name" value="Homeodomain-like_sf"/>
</dbReference>
<dbReference type="InterPro" id="IPR020449">
    <property type="entry name" value="Tscrpt_reg_AraC-type_HTH"/>
</dbReference>
<keyword evidence="3" id="KW-0804">Transcription</keyword>
<dbReference type="Gene3D" id="3.40.50.2300">
    <property type="match status" value="1"/>
</dbReference>
<sequence length="534" mass="61115">MNALLVDDDYFVVTALENKIDWKSLGIETVFTANNVAQAREVLESNPVHILISDIEMPQGSGLELLAWIREKNYGVQAIFLTNYADFNYAQKAIELQSFEYFLKPIEFDKLMLIIHKAVLRVREQQTNEQAIREGLFWQKNQASIVEYFWRKLLGGGTSLPIKPPAIAQAIAEQHLSYQLTDIVQPLLINIFPYNGSMGKEEKGLFDFALLNVMYELFQSPGFFLETVLEYKEHTWIAVLKWNRAPDSRTLESLCSSLIERANEYLKCDACCTIALPGKLEESGEIFKQLFVLHDEMAKSRNRVYFAEHCGCPDPSDYLPPDAARLEELLSQNKPAAFLEETSLYLQSLTKNKILSASVLSLFRLDISQIVYSFLKMKGIQAHKLYSGKTNDRLLMHSLGSIEDMEEYLKYLVYTAMEYRDFAAQPQTVAEQIKQHIHEHYGDELTRNDLAEIFFLNPDYLARLFKRETGVSLGSYVIRVRISAAKQLLHTTNLSVFAIAGKVGYANYSYFSKLFKQEAGLSPMEYKKLHAKNA</sequence>
<feature type="modified residue" description="4-aspartylphosphate" evidence="4">
    <location>
        <position position="54"/>
    </location>
</feature>
<dbReference type="SUPFAM" id="SSF52172">
    <property type="entry name" value="CheY-like"/>
    <property type="match status" value="1"/>
</dbReference>
<dbReference type="InterPro" id="IPR018060">
    <property type="entry name" value="HTH_AraC"/>
</dbReference>
<comment type="caution">
    <text evidence="7">The sequence shown here is derived from an EMBL/GenBank/DDBJ whole genome shotgun (WGS) entry which is preliminary data.</text>
</comment>
<dbReference type="SMART" id="SM00342">
    <property type="entry name" value="HTH_ARAC"/>
    <property type="match status" value="1"/>
</dbReference>
<dbReference type="SUPFAM" id="SSF46689">
    <property type="entry name" value="Homeodomain-like"/>
    <property type="match status" value="2"/>
</dbReference>
<organism evidence="7 8">
    <name type="scientific">Paenibacillus haidiansis</name>
    <dbReference type="NCBI Taxonomy" id="1574488"/>
    <lineage>
        <taxon>Bacteria</taxon>
        <taxon>Bacillati</taxon>
        <taxon>Bacillota</taxon>
        <taxon>Bacilli</taxon>
        <taxon>Bacillales</taxon>
        <taxon>Paenibacillaceae</taxon>
        <taxon>Paenibacillus</taxon>
    </lineage>
</organism>
<keyword evidence="4" id="KW-0597">Phosphoprotein</keyword>
<dbReference type="CDD" id="cd17536">
    <property type="entry name" value="REC_YesN-like"/>
    <property type="match status" value="1"/>
</dbReference>
<evidence type="ECO:0000256" key="1">
    <source>
        <dbReference type="ARBA" id="ARBA00023015"/>
    </source>
</evidence>
<dbReference type="SMART" id="SM00448">
    <property type="entry name" value="REC"/>
    <property type="match status" value="1"/>
</dbReference>
<feature type="domain" description="HTH araC/xylS-type" evidence="5">
    <location>
        <begin position="431"/>
        <end position="529"/>
    </location>
</feature>
<dbReference type="PANTHER" id="PTHR43280">
    <property type="entry name" value="ARAC-FAMILY TRANSCRIPTIONAL REGULATOR"/>
    <property type="match status" value="1"/>
</dbReference>
<dbReference type="RefSeq" id="WP_331846592.1">
    <property type="nucleotide sequence ID" value="NZ_JAZHPZ010000004.1"/>
</dbReference>
<dbReference type="PROSITE" id="PS01124">
    <property type="entry name" value="HTH_ARAC_FAMILY_2"/>
    <property type="match status" value="1"/>
</dbReference>
<name>A0ABU7VSV7_9BACL</name>
<accession>A0ABU7VSV7</accession>
<reference evidence="7 8" key="1">
    <citation type="submission" date="2024-02" db="EMBL/GenBank/DDBJ databases">
        <title>A nitrogen-fixing paenibacillus bacterium.</title>
        <authorList>
            <person name="Zhang W.L."/>
            <person name="Chen S.F."/>
        </authorList>
    </citation>
    <scope>NUCLEOTIDE SEQUENCE [LARGE SCALE GENOMIC DNA]</scope>
    <source>
        <strain evidence="7 8">M1</strain>
    </source>
</reference>
<dbReference type="PANTHER" id="PTHR43280:SF2">
    <property type="entry name" value="HTH-TYPE TRANSCRIPTIONAL REGULATOR EXSA"/>
    <property type="match status" value="1"/>
</dbReference>
<evidence type="ECO:0000313" key="8">
    <source>
        <dbReference type="Proteomes" id="UP001306950"/>
    </source>
</evidence>
<dbReference type="Pfam" id="PF12833">
    <property type="entry name" value="HTH_18"/>
    <property type="match status" value="1"/>
</dbReference>
<evidence type="ECO:0000256" key="2">
    <source>
        <dbReference type="ARBA" id="ARBA00023125"/>
    </source>
</evidence>